<dbReference type="InterPro" id="IPR056863">
    <property type="entry name" value="LMN_ATRN_NET-like_EGF"/>
</dbReference>
<dbReference type="Gene3D" id="2.10.25.10">
    <property type="entry name" value="Laminin"/>
    <property type="match status" value="9"/>
</dbReference>
<dbReference type="OrthoDB" id="430826at2759"/>
<dbReference type="FunFam" id="2.10.25.10:FF:000105">
    <property type="entry name" value="laminin subunit gamma-1"/>
    <property type="match status" value="2"/>
</dbReference>
<feature type="domain" description="Laminin EGF-like" evidence="13">
    <location>
        <begin position="964"/>
        <end position="1010"/>
    </location>
</feature>
<dbReference type="EMBL" id="CAJFDH010000006">
    <property type="protein sequence ID" value="CAD5229335.1"/>
    <property type="molecule type" value="Genomic_DNA"/>
</dbReference>
<dbReference type="GO" id="GO:0009888">
    <property type="term" value="P:tissue development"/>
    <property type="evidence" value="ECO:0007669"/>
    <property type="project" value="TreeGrafter"/>
</dbReference>
<dbReference type="GO" id="GO:0009887">
    <property type="term" value="P:animal organ morphogenesis"/>
    <property type="evidence" value="ECO:0007669"/>
    <property type="project" value="TreeGrafter"/>
</dbReference>
<dbReference type="PROSITE" id="PS01248">
    <property type="entry name" value="EGF_LAM_1"/>
    <property type="match status" value="4"/>
</dbReference>
<feature type="domain" description="Laminin EGF-like" evidence="13">
    <location>
        <begin position="916"/>
        <end position="963"/>
    </location>
</feature>
<feature type="disulfide bond" evidence="10">
    <location>
        <begin position="918"/>
        <end position="935"/>
    </location>
</feature>
<comment type="subcellular location">
    <subcellularLocation>
        <location evidence="1">Secreted</location>
        <location evidence="1">Extracellular space</location>
        <location evidence="1">Extracellular matrix</location>
        <location evidence="1">Basement membrane</location>
    </subcellularLocation>
</comment>
<dbReference type="PANTHER" id="PTHR10574:SF435">
    <property type="entry name" value="LAMININ SUBUNIT GAMMA-1"/>
    <property type="match status" value="1"/>
</dbReference>
<evidence type="ECO:0000256" key="9">
    <source>
        <dbReference type="ARBA" id="ARBA00023292"/>
    </source>
</evidence>
<dbReference type="FunFam" id="2.10.25.10:FF:000242">
    <property type="entry name" value="Laminin subunit alpha 1"/>
    <property type="match status" value="1"/>
</dbReference>
<dbReference type="CDD" id="cd00055">
    <property type="entry name" value="EGF_Lam"/>
    <property type="match status" value="8"/>
</dbReference>
<feature type="domain" description="Laminin N-terminal" evidence="15">
    <location>
        <begin position="43"/>
        <end position="280"/>
    </location>
</feature>
<evidence type="ECO:0000256" key="4">
    <source>
        <dbReference type="ARBA" id="ARBA00022729"/>
    </source>
</evidence>
<dbReference type="Pfam" id="PF00053">
    <property type="entry name" value="EGF_laminin"/>
    <property type="match status" value="8"/>
</dbReference>
<dbReference type="PROSITE" id="PS51115">
    <property type="entry name" value="LAMININ_IVA"/>
    <property type="match status" value="1"/>
</dbReference>
<evidence type="ECO:0000313" key="17">
    <source>
        <dbReference type="Proteomes" id="UP000614601"/>
    </source>
</evidence>
<comment type="caution">
    <text evidence="16">The sequence shown here is derived from an EMBL/GenBank/DDBJ whole genome shotgun (WGS) entry which is preliminary data.</text>
</comment>
<dbReference type="Gene3D" id="2.60.120.260">
    <property type="entry name" value="Galactose-binding domain-like"/>
    <property type="match status" value="1"/>
</dbReference>
<dbReference type="SMART" id="SM00181">
    <property type="entry name" value="EGF"/>
    <property type="match status" value="5"/>
</dbReference>
<evidence type="ECO:0000259" key="13">
    <source>
        <dbReference type="PROSITE" id="PS50027"/>
    </source>
</evidence>
<dbReference type="EMBL" id="CAJFCW020000006">
    <property type="protein sequence ID" value="CAG9126399.1"/>
    <property type="molecule type" value="Genomic_DNA"/>
</dbReference>
<feature type="domain" description="Laminin EGF-like" evidence="13">
    <location>
        <begin position="395"/>
        <end position="441"/>
    </location>
</feature>
<feature type="disulfide bond" evidence="10">
    <location>
        <begin position="888"/>
        <end position="897"/>
    </location>
</feature>
<feature type="disulfide bond" evidence="10">
    <location>
        <begin position="726"/>
        <end position="735"/>
    </location>
</feature>
<dbReference type="SMART" id="SM00281">
    <property type="entry name" value="LamB"/>
    <property type="match status" value="1"/>
</dbReference>
<evidence type="ECO:0000259" key="15">
    <source>
        <dbReference type="PROSITE" id="PS51117"/>
    </source>
</evidence>
<feature type="disulfide bond" evidence="10">
    <location>
        <begin position="395"/>
        <end position="407"/>
    </location>
</feature>
<feature type="signal peptide" evidence="12">
    <location>
        <begin position="1"/>
        <end position="17"/>
    </location>
</feature>
<evidence type="ECO:0000256" key="8">
    <source>
        <dbReference type="ARBA" id="ARBA00023180"/>
    </source>
</evidence>
<feature type="coiled-coil region" evidence="11">
    <location>
        <begin position="1523"/>
        <end position="1550"/>
    </location>
</feature>
<dbReference type="Pfam" id="PF00055">
    <property type="entry name" value="Laminin_N"/>
    <property type="match status" value="1"/>
</dbReference>
<feature type="domain" description="Laminin IV type A" evidence="14">
    <location>
        <begin position="500"/>
        <end position="674"/>
    </location>
</feature>
<reference evidence="16" key="1">
    <citation type="submission" date="2020-09" db="EMBL/GenBank/DDBJ databases">
        <authorList>
            <person name="Kikuchi T."/>
        </authorList>
    </citation>
    <scope>NUCLEOTIDE SEQUENCE</scope>
    <source>
        <strain evidence="16">SH1</strain>
    </source>
</reference>
<feature type="domain" description="Laminin EGF-like" evidence="13">
    <location>
        <begin position="860"/>
        <end position="915"/>
    </location>
</feature>
<dbReference type="PROSITE" id="PS51117">
    <property type="entry name" value="LAMININ_NTER"/>
    <property type="match status" value="1"/>
</dbReference>
<feature type="coiled-coil region" evidence="11">
    <location>
        <begin position="1358"/>
        <end position="1441"/>
    </location>
</feature>
<dbReference type="SUPFAM" id="SSF57196">
    <property type="entry name" value="EGF/Laminin"/>
    <property type="match status" value="9"/>
</dbReference>
<name>A0A811LNL0_9BILA</name>
<gene>
    <name evidence="16" type="ORF">BOKJ2_LOCUS13394</name>
</gene>
<dbReference type="SMART" id="SM00136">
    <property type="entry name" value="LamNT"/>
    <property type="match status" value="1"/>
</dbReference>
<proteinExistence type="predicted"/>
<dbReference type="FunFam" id="2.10.25.10:FF:000090">
    <property type="entry name" value="laminin subunit alpha"/>
    <property type="match status" value="1"/>
</dbReference>
<keyword evidence="8" id="KW-0325">Glycoprotein</keyword>
<dbReference type="FunFam" id="2.10.25.10:FF:000106">
    <property type="entry name" value="Heparan sulfate proteoglycan 2"/>
    <property type="match status" value="1"/>
</dbReference>
<dbReference type="InterPro" id="IPR000034">
    <property type="entry name" value="Laminin_IV"/>
</dbReference>
<evidence type="ECO:0000256" key="2">
    <source>
        <dbReference type="ARBA" id="ARBA00022525"/>
    </source>
</evidence>
<evidence type="ECO:0000256" key="12">
    <source>
        <dbReference type="SAM" id="SignalP"/>
    </source>
</evidence>
<feature type="disulfide bond" evidence="10">
    <location>
        <begin position="789"/>
        <end position="803"/>
    </location>
</feature>
<protein>
    <submittedName>
        <fullName evidence="16">Uncharacterized protein</fullName>
    </submittedName>
</protein>
<dbReference type="InterPro" id="IPR008211">
    <property type="entry name" value="Laminin_N"/>
</dbReference>
<dbReference type="Proteomes" id="UP000614601">
    <property type="component" value="Unassembled WGS sequence"/>
</dbReference>
<feature type="chain" id="PRO_5036408531" evidence="12">
    <location>
        <begin position="18"/>
        <end position="1574"/>
    </location>
</feature>
<keyword evidence="2" id="KW-0964">Secreted</keyword>
<evidence type="ECO:0000256" key="7">
    <source>
        <dbReference type="ARBA" id="ARBA00023157"/>
    </source>
</evidence>
<keyword evidence="5" id="KW-0677">Repeat</keyword>
<dbReference type="GO" id="GO:0005604">
    <property type="term" value="C:basement membrane"/>
    <property type="evidence" value="ECO:0007669"/>
    <property type="project" value="UniProtKB-SubCell"/>
</dbReference>
<dbReference type="PRINTS" id="PR00011">
    <property type="entry name" value="EGFLAMININ"/>
</dbReference>
<sequence length="1574" mass="177249">MDLVVIGLILFLQGIWAHPYSINAKCNTRKGSKTLCYDETSGEPQRCVADFTNVACSNVPEVTNTCSNTEFCLQKGNERFAFANLASSGCGICNRHEHGPDKLTDPNGNQTWWQSDTMMEGIQYPTSVNITFNFGKTYDVNYVQVSFITSRPQSYAIYKKRRPTDDWIPWQYYSGSCRETYKLNNRVPVLPGKEAVAICTDEFSDISPTNGDKVAFGTLNYRPSHEEKNVQPKQLQEWTAASDVMIVLNRLNTYGDEKYGDPRVLKSYFYAINDIAIGARCSCNGHANLCVPSSGGIYKEACQCEHNTTGVDCEKCLPMYQDRPWRPADTQDANECLPCLCNDLADRCFFDEKLYNETGHGGHCIECKGNTDGPHCDVCKQGHYRVVNRADCLPCNCHEVGSLTSECDRNGQCQCKPGVEGRRCDRCKAGFYDLTEIGCKDCGCSEAGSLANCHQGQCVCKSNVEGETCDRCKPGFFNLDRNNTRGCSPCFCYGHTSACQSAPMFYEKTVTMDEGPKFKQDFDNIPTPFVEHQQGYDPVYFNVPEHILSHIKHYSSPEISFKFRKESASSPLSRHDIILSGSGITLSAPITSQSNLLPRQYEQEYKYVLGVTDNSHWQPKITSEQMFLLLSNVTSVKIRMTYSPRDVGYLWDFKLKVASSIPSLPVKPVATVEKCICLPEYVGQFCETCASGFKREKPADLLSKCVKCECNGHSQNCEAESGECFCTHNTTGAKCDQCARGFYGDATSGTVNDCKLCECPDDGPCEVKHGLVYCTECPVGFTGQRCDYCAEGYFGDPVNNIPCKPCGCNQNSDPNYIQQCDKSGRCLHCYYNTTGFDCEMCFPGFWGNATSDIKGDCQQCHCYGPGTVKSTVDYDTLECRQSDGQCDCQPNVIGQHCDQCEDGFFNLASGTGCKACDCDVLGSSSSKCDVISGQCQCKPGVTGRRCDKCSPNYFGFHEGGCRKCDCDFFGSSSQQCHLTTGQCECKENVVGLKCDQCAENRYSIQQGCLVCDDCYRLIQERKNHLNSSIVKLKGSLDYIHNTPVKADDPEFKDKVKEVQEELDELQFKAKDYSNKYSDSFESIKNVNTTLVGTLADVQQVLKTVGYLKEPVLNHFYTDRDFVQDQLSIYEEQFNGVSSNVQNLRQKHTGENKIPELDETRSLVKEITEKEKEVVSLAVTYEEQSKRLVEEVQDIIYNNTISQEVTHLLQQCNATVKASEDTKKLAQYALEESEEIYNQSALVLNQVEEARLPEFDDVAVPNDWYNQTEVDINIRSIEKIKEKAKEEQYKVEFAYGEAKKHVKARNDIIEELNKELDEINLIYNMAIEFEESLQHSLDVLEDKNSGSHKSVYLEEVKKVEKITQQVDLAFKSVKELEAQIRSLESSVAEIQKKEEIISKTVEKRKEQNEKNEALLKQVLNTTEALTDKLNGYEDQIQDLKTTVNSKVDVASNQLKKSNRQLRKALKINRNVTRIHQKVEDGLQTMKRDLKLLSNLKDLDDKDLDEWEQLLNKVEESLAPLELHNANLDGDNQKLLEQRQQLSKEISLLKRESEQLFKISSSLPSKCVNVVNIEQQ</sequence>
<dbReference type="FunFam" id="2.10.25.10:FF:000067">
    <property type="entry name" value="Laminin subunit gamma 1"/>
    <property type="match status" value="1"/>
</dbReference>
<comment type="caution">
    <text evidence="10">Lacks conserved residue(s) required for the propagation of feature annotation.</text>
</comment>
<feature type="disulfide bond" evidence="10">
    <location>
        <begin position="304"/>
        <end position="313"/>
    </location>
</feature>
<dbReference type="Pfam" id="PF00052">
    <property type="entry name" value="Laminin_B"/>
    <property type="match status" value="1"/>
</dbReference>
<keyword evidence="4 12" id="KW-0732">Signal</keyword>
<dbReference type="GO" id="GO:0040017">
    <property type="term" value="P:positive regulation of locomotion"/>
    <property type="evidence" value="ECO:0007669"/>
    <property type="project" value="UniProtKB-ARBA"/>
</dbReference>
<evidence type="ECO:0000256" key="11">
    <source>
        <dbReference type="SAM" id="Coils"/>
    </source>
</evidence>
<organism evidence="16 17">
    <name type="scientific">Bursaphelenchus okinawaensis</name>
    <dbReference type="NCBI Taxonomy" id="465554"/>
    <lineage>
        <taxon>Eukaryota</taxon>
        <taxon>Metazoa</taxon>
        <taxon>Ecdysozoa</taxon>
        <taxon>Nematoda</taxon>
        <taxon>Chromadorea</taxon>
        <taxon>Rhabditida</taxon>
        <taxon>Tylenchina</taxon>
        <taxon>Tylenchomorpha</taxon>
        <taxon>Aphelenchoidea</taxon>
        <taxon>Aphelenchoididae</taxon>
        <taxon>Bursaphelenchus</taxon>
    </lineage>
</organism>
<feature type="domain" description="Laminin EGF-like" evidence="13">
    <location>
        <begin position="757"/>
        <end position="805"/>
    </location>
</feature>
<evidence type="ECO:0000313" key="16">
    <source>
        <dbReference type="EMBL" id="CAD5229335.1"/>
    </source>
</evidence>
<dbReference type="FunFam" id="2.10.25.10:FF:000074">
    <property type="entry name" value="Laminin subunit alpha"/>
    <property type="match status" value="1"/>
</dbReference>
<feature type="disulfide bond" evidence="10">
    <location>
        <begin position="460"/>
        <end position="469"/>
    </location>
</feature>
<evidence type="ECO:0000256" key="5">
    <source>
        <dbReference type="ARBA" id="ARBA00022737"/>
    </source>
</evidence>
<dbReference type="FunFam" id="2.10.25.10:FF:000051">
    <property type="entry name" value="Laminin subunit alpha 4"/>
    <property type="match status" value="1"/>
</dbReference>
<dbReference type="InterPro" id="IPR000742">
    <property type="entry name" value="EGF"/>
</dbReference>
<feature type="disulfide bond" evidence="10">
    <location>
        <begin position="964"/>
        <end position="976"/>
    </location>
</feature>
<dbReference type="Proteomes" id="UP000783686">
    <property type="component" value="Unassembled WGS sequence"/>
</dbReference>
<feature type="disulfide bond" evidence="10">
    <location>
        <begin position="916"/>
        <end position="928"/>
    </location>
</feature>
<dbReference type="InterPro" id="IPR008979">
    <property type="entry name" value="Galactose-bd-like_sf"/>
</dbReference>
<feature type="disulfide bond" evidence="10">
    <location>
        <begin position="966"/>
        <end position="983"/>
    </location>
</feature>
<evidence type="ECO:0000256" key="3">
    <source>
        <dbReference type="ARBA" id="ARBA00022530"/>
    </source>
</evidence>
<accession>A0A811LNL0</accession>
<feature type="domain" description="Laminin EGF-like" evidence="13">
    <location>
        <begin position="281"/>
        <end position="338"/>
    </location>
</feature>
<evidence type="ECO:0000256" key="1">
    <source>
        <dbReference type="ARBA" id="ARBA00004302"/>
    </source>
</evidence>
<dbReference type="PROSITE" id="PS50027">
    <property type="entry name" value="EGF_LAM_2"/>
    <property type="match status" value="8"/>
</dbReference>
<keyword evidence="9 10" id="KW-0424">Laminin EGF-like domain</keyword>
<dbReference type="PANTHER" id="PTHR10574">
    <property type="entry name" value="NETRIN/LAMININ-RELATED"/>
    <property type="match status" value="1"/>
</dbReference>
<keyword evidence="11" id="KW-0175">Coiled coil</keyword>
<dbReference type="SUPFAM" id="SSF49785">
    <property type="entry name" value="Galactose-binding domain-like"/>
    <property type="match status" value="1"/>
</dbReference>
<dbReference type="Pfam" id="PF24973">
    <property type="entry name" value="EGF_LMN_ATRN"/>
    <property type="match status" value="3"/>
</dbReference>
<keyword evidence="6" id="KW-0084">Basement membrane</keyword>
<feature type="disulfide bond" evidence="10">
    <location>
        <begin position="937"/>
        <end position="946"/>
    </location>
</feature>
<feature type="domain" description="Laminin EGF-like" evidence="13">
    <location>
        <begin position="708"/>
        <end position="756"/>
    </location>
</feature>
<dbReference type="SMART" id="SM00180">
    <property type="entry name" value="EGF_Lam"/>
    <property type="match status" value="10"/>
</dbReference>
<feature type="disulfide bond" evidence="10">
    <location>
        <begin position="777"/>
        <end position="786"/>
    </location>
</feature>
<evidence type="ECO:0000259" key="14">
    <source>
        <dbReference type="PROSITE" id="PS51115"/>
    </source>
</evidence>
<feature type="disulfide bond" evidence="10">
    <location>
        <begin position="985"/>
        <end position="994"/>
    </location>
</feature>
<feature type="domain" description="Laminin EGF-like" evidence="13">
    <location>
        <begin position="442"/>
        <end position="489"/>
    </location>
</feature>
<keyword evidence="7 10" id="KW-1015">Disulfide bond</keyword>
<feature type="disulfide bond" evidence="10">
    <location>
        <begin position="415"/>
        <end position="424"/>
    </location>
</feature>
<evidence type="ECO:0000256" key="6">
    <source>
        <dbReference type="ARBA" id="ARBA00022869"/>
    </source>
</evidence>
<dbReference type="InterPro" id="IPR002049">
    <property type="entry name" value="LE_dom"/>
</dbReference>
<evidence type="ECO:0000256" key="10">
    <source>
        <dbReference type="PROSITE-ProRule" id="PRU00460"/>
    </source>
</evidence>
<keyword evidence="17" id="KW-1185">Reference proteome</keyword>
<dbReference type="FunFam" id="2.10.25.10:FF:000166">
    <property type="entry name" value="laminin subunit gamma-1"/>
    <property type="match status" value="1"/>
</dbReference>
<keyword evidence="3" id="KW-0272">Extracellular matrix</keyword>
<dbReference type="InterPro" id="IPR050440">
    <property type="entry name" value="Laminin/Netrin_ECM"/>
</dbReference>